<dbReference type="KEGG" id="dan:6496279"/>
<dbReference type="eggNOG" id="ENOG502TBH8">
    <property type="taxonomic scope" value="Eukaryota"/>
</dbReference>
<dbReference type="InParanoid" id="B3MD83"/>
<protein>
    <submittedName>
        <fullName evidence="1">Uncharacterized protein</fullName>
    </submittedName>
</protein>
<dbReference type="EMBL" id="CH902619">
    <property type="protein sequence ID" value="EDV37416.1"/>
    <property type="molecule type" value="Genomic_DNA"/>
</dbReference>
<dbReference type="OrthoDB" id="7848000at2759"/>
<reference evidence="1 2" key="1">
    <citation type="journal article" date="2007" name="Nature">
        <title>Evolution of genes and genomes on the Drosophila phylogeny.</title>
        <authorList>
            <consortium name="Drosophila 12 Genomes Consortium"/>
            <person name="Clark A.G."/>
            <person name="Eisen M.B."/>
            <person name="Smith D.R."/>
            <person name="Bergman C.M."/>
            <person name="Oliver B."/>
            <person name="Markow T.A."/>
            <person name="Kaufman T.C."/>
            <person name="Kellis M."/>
            <person name="Gelbart W."/>
            <person name="Iyer V.N."/>
            <person name="Pollard D.A."/>
            <person name="Sackton T.B."/>
            <person name="Larracuente A.M."/>
            <person name="Singh N.D."/>
            <person name="Abad J.P."/>
            <person name="Abt D.N."/>
            <person name="Adryan B."/>
            <person name="Aguade M."/>
            <person name="Akashi H."/>
            <person name="Anderson W.W."/>
            <person name="Aquadro C.F."/>
            <person name="Ardell D.H."/>
            <person name="Arguello R."/>
            <person name="Artieri C.G."/>
            <person name="Barbash D.A."/>
            <person name="Barker D."/>
            <person name="Barsanti P."/>
            <person name="Batterham P."/>
            <person name="Batzoglou S."/>
            <person name="Begun D."/>
            <person name="Bhutkar A."/>
            <person name="Blanco E."/>
            <person name="Bosak S.A."/>
            <person name="Bradley R.K."/>
            <person name="Brand A.D."/>
            <person name="Brent M.R."/>
            <person name="Brooks A.N."/>
            <person name="Brown R.H."/>
            <person name="Butlin R.K."/>
            <person name="Caggese C."/>
            <person name="Calvi B.R."/>
            <person name="Bernardo de Carvalho A."/>
            <person name="Caspi A."/>
            <person name="Castrezana S."/>
            <person name="Celniker S.E."/>
            <person name="Chang J.L."/>
            <person name="Chapple C."/>
            <person name="Chatterji S."/>
            <person name="Chinwalla A."/>
            <person name="Civetta A."/>
            <person name="Clifton S.W."/>
            <person name="Comeron J.M."/>
            <person name="Costello J.C."/>
            <person name="Coyne J.A."/>
            <person name="Daub J."/>
            <person name="David R.G."/>
            <person name="Delcher A.L."/>
            <person name="Delehaunty K."/>
            <person name="Do C.B."/>
            <person name="Ebling H."/>
            <person name="Edwards K."/>
            <person name="Eickbush T."/>
            <person name="Evans J.D."/>
            <person name="Filipski A."/>
            <person name="Findeiss S."/>
            <person name="Freyhult E."/>
            <person name="Fulton L."/>
            <person name="Fulton R."/>
            <person name="Garcia A.C."/>
            <person name="Gardiner A."/>
            <person name="Garfield D.A."/>
            <person name="Garvin B.E."/>
            <person name="Gibson G."/>
            <person name="Gilbert D."/>
            <person name="Gnerre S."/>
            <person name="Godfrey J."/>
            <person name="Good R."/>
            <person name="Gotea V."/>
            <person name="Gravely B."/>
            <person name="Greenberg A.J."/>
            <person name="Griffiths-Jones S."/>
            <person name="Gross S."/>
            <person name="Guigo R."/>
            <person name="Gustafson E.A."/>
            <person name="Haerty W."/>
            <person name="Hahn M.W."/>
            <person name="Halligan D.L."/>
            <person name="Halpern A.L."/>
            <person name="Halter G.M."/>
            <person name="Han M.V."/>
            <person name="Heger A."/>
            <person name="Hillier L."/>
            <person name="Hinrichs A.S."/>
            <person name="Holmes I."/>
            <person name="Hoskins R.A."/>
            <person name="Hubisz M.J."/>
            <person name="Hultmark D."/>
            <person name="Huntley M.A."/>
            <person name="Jaffe D.B."/>
            <person name="Jagadeeshan S."/>
            <person name="Jeck W.R."/>
            <person name="Johnson J."/>
            <person name="Jones C.D."/>
            <person name="Jordan W.C."/>
            <person name="Karpen G.H."/>
            <person name="Kataoka E."/>
            <person name="Keightley P.D."/>
            <person name="Kheradpour P."/>
            <person name="Kirkness E.F."/>
            <person name="Koerich L.B."/>
            <person name="Kristiansen K."/>
            <person name="Kudrna D."/>
            <person name="Kulathinal R.J."/>
            <person name="Kumar S."/>
            <person name="Kwok R."/>
            <person name="Lander E."/>
            <person name="Langley C.H."/>
            <person name="Lapoint R."/>
            <person name="Lazzaro B.P."/>
            <person name="Lee S.J."/>
            <person name="Levesque L."/>
            <person name="Li R."/>
            <person name="Lin C.F."/>
            <person name="Lin M.F."/>
            <person name="Lindblad-Toh K."/>
            <person name="Llopart A."/>
            <person name="Long M."/>
            <person name="Low L."/>
            <person name="Lozovsky E."/>
            <person name="Lu J."/>
            <person name="Luo M."/>
            <person name="Machado C.A."/>
            <person name="Makalowski W."/>
            <person name="Marzo M."/>
            <person name="Matsuda M."/>
            <person name="Matzkin L."/>
            <person name="McAllister B."/>
            <person name="McBride C.S."/>
            <person name="McKernan B."/>
            <person name="McKernan K."/>
            <person name="Mendez-Lago M."/>
            <person name="Minx P."/>
            <person name="Mollenhauer M.U."/>
            <person name="Montooth K."/>
            <person name="Mount S.M."/>
            <person name="Mu X."/>
            <person name="Myers E."/>
            <person name="Negre B."/>
            <person name="Newfeld S."/>
            <person name="Nielsen R."/>
            <person name="Noor M.A."/>
            <person name="O'Grady P."/>
            <person name="Pachter L."/>
            <person name="Papaceit M."/>
            <person name="Parisi M.J."/>
            <person name="Parisi M."/>
            <person name="Parts L."/>
            <person name="Pedersen J.S."/>
            <person name="Pesole G."/>
            <person name="Phillippy A.M."/>
            <person name="Ponting C.P."/>
            <person name="Pop M."/>
            <person name="Porcelli D."/>
            <person name="Powell J.R."/>
            <person name="Prohaska S."/>
            <person name="Pruitt K."/>
            <person name="Puig M."/>
            <person name="Quesneville H."/>
            <person name="Ram K.R."/>
            <person name="Rand D."/>
            <person name="Rasmussen M.D."/>
            <person name="Reed L.K."/>
            <person name="Reenan R."/>
            <person name="Reily A."/>
            <person name="Remington K.A."/>
            <person name="Rieger T.T."/>
            <person name="Ritchie M.G."/>
            <person name="Robin C."/>
            <person name="Rogers Y.H."/>
            <person name="Rohde C."/>
            <person name="Rozas J."/>
            <person name="Rubenfield M.J."/>
            <person name="Ruiz A."/>
            <person name="Russo S."/>
            <person name="Salzberg S.L."/>
            <person name="Sanchez-Gracia A."/>
            <person name="Saranga D.J."/>
            <person name="Sato H."/>
            <person name="Schaeffer S.W."/>
            <person name="Schatz M.C."/>
            <person name="Schlenke T."/>
            <person name="Schwartz R."/>
            <person name="Segarra C."/>
            <person name="Singh R.S."/>
            <person name="Sirot L."/>
            <person name="Sirota M."/>
            <person name="Sisneros N.B."/>
            <person name="Smith C.D."/>
            <person name="Smith T.F."/>
            <person name="Spieth J."/>
            <person name="Stage D.E."/>
            <person name="Stark A."/>
            <person name="Stephan W."/>
            <person name="Strausberg R.L."/>
            <person name="Strempel S."/>
            <person name="Sturgill D."/>
            <person name="Sutton G."/>
            <person name="Sutton G.G."/>
            <person name="Tao W."/>
            <person name="Teichmann S."/>
            <person name="Tobari Y.N."/>
            <person name="Tomimura Y."/>
            <person name="Tsolas J.M."/>
            <person name="Valente V.L."/>
            <person name="Venter E."/>
            <person name="Venter J.C."/>
            <person name="Vicario S."/>
            <person name="Vieira F.G."/>
            <person name="Vilella A.J."/>
            <person name="Villasante A."/>
            <person name="Walenz B."/>
            <person name="Wang J."/>
            <person name="Wasserman M."/>
            <person name="Watts T."/>
            <person name="Wilson D."/>
            <person name="Wilson R.K."/>
            <person name="Wing R.A."/>
            <person name="Wolfner M.F."/>
            <person name="Wong A."/>
            <person name="Wong G.K."/>
            <person name="Wu C.I."/>
            <person name="Wu G."/>
            <person name="Yamamoto D."/>
            <person name="Yang H.P."/>
            <person name="Yang S.P."/>
            <person name="Yorke J.A."/>
            <person name="Yoshida K."/>
            <person name="Zdobnov E."/>
            <person name="Zhang P."/>
            <person name="Zhang Y."/>
            <person name="Zimin A.V."/>
            <person name="Baldwin J."/>
            <person name="Abdouelleil A."/>
            <person name="Abdulkadir J."/>
            <person name="Abebe A."/>
            <person name="Abera B."/>
            <person name="Abreu J."/>
            <person name="Acer S.C."/>
            <person name="Aftuck L."/>
            <person name="Alexander A."/>
            <person name="An P."/>
            <person name="Anderson E."/>
            <person name="Anderson S."/>
            <person name="Arachi H."/>
            <person name="Azer M."/>
            <person name="Bachantsang P."/>
            <person name="Barry A."/>
            <person name="Bayul T."/>
            <person name="Berlin A."/>
            <person name="Bessette D."/>
            <person name="Bloom T."/>
            <person name="Blye J."/>
            <person name="Boguslavskiy L."/>
            <person name="Bonnet C."/>
            <person name="Boukhgalter B."/>
            <person name="Bourzgui I."/>
            <person name="Brown A."/>
            <person name="Cahill P."/>
            <person name="Channer S."/>
            <person name="Cheshatsang Y."/>
            <person name="Chuda L."/>
            <person name="Citroen M."/>
            <person name="Collymore A."/>
            <person name="Cooke P."/>
            <person name="Costello M."/>
            <person name="D'Aco K."/>
            <person name="Daza R."/>
            <person name="De Haan G."/>
            <person name="DeGray S."/>
            <person name="DeMaso C."/>
            <person name="Dhargay N."/>
            <person name="Dooley K."/>
            <person name="Dooley E."/>
            <person name="Doricent M."/>
            <person name="Dorje P."/>
            <person name="Dorjee K."/>
            <person name="Dupes A."/>
            <person name="Elong R."/>
            <person name="Falk J."/>
            <person name="Farina A."/>
            <person name="Faro S."/>
            <person name="Ferguson D."/>
            <person name="Fisher S."/>
            <person name="Foley C.D."/>
            <person name="Franke A."/>
            <person name="Friedrich D."/>
            <person name="Gadbois L."/>
            <person name="Gearin G."/>
            <person name="Gearin C.R."/>
            <person name="Giannoukos G."/>
            <person name="Goode T."/>
            <person name="Graham J."/>
            <person name="Grandbois E."/>
            <person name="Grewal S."/>
            <person name="Gyaltsen K."/>
            <person name="Hafez N."/>
            <person name="Hagos B."/>
            <person name="Hall J."/>
            <person name="Henson C."/>
            <person name="Hollinger A."/>
            <person name="Honan T."/>
            <person name="Huard M.D."/>
            <person name="Hughes L."/>
            <person name="Hurhula B."/>
            <person name="Husby M.E."/>
            <person name="Kamat A."/>
            <person name="Kanga B."/>
            <person name="Kashin S."/>
            <person name="Khazanovich D."/>
            <person name="Kisner P."/>
            <person name="Lance K."/>
            <person name="Lara M."/>
            <person name="Lee W."/>
            <person name="Lennon N."/>
            <person name="Letendre F."/>
            <person name="LeVine R."/>
            <person name="Lipovsky A."/>
            <person name="Liu X."/>
            <person name="Liu J."/>
            <person name="Liu S."/>
            <person name="Lokyitsang T."/>
            <person name="Lokyitsang Y."/>
            <person name="Lubonja R."/>
            <person name="Lui A."/>
            <person name="MacDonald P."/>
            <person name="Magnisalis V."/>
            <person name="Maru K."/>
            <person name="Matthews C."/>
            <person name="McCusker W."/>
            <person name="McDonough S."/>
            <person name="Mehta T."/>
            <person name="Meldrim J."/>
            <person name="Meneus L."/>
            <person name="Mihai O."/>
            <person name="Mihalev A."/>
            <person name="Mihova T."/>
            <person name="Mittelman R."/>
            <person name="Mlenga V."/>
            <person name="Montmayeur A."/>
            <person name="Mulrain L."/>
            <person name="Navidi A."/>
            <person name="Naylor J."/>
            <person name="Negash T."/>
            <person name="Nguyen T."/>
            <person name="Nguyen N."/>
            <person name="Nicol R."/>
            <person name="Norbu C."/>
            <person name="Norbu N."/>
            <person name="Novod N."/>
            <person name="O'Neill B."/>
            <person name="Osman S."/>
            <person name="Markiewicz E."/>
            <person name="Oyono O.L."/>
            <person name="Patti C."/>
            <person name="Phunkhang P."/>
            <person name="Pierre F."/>
            <person name="Priest M."/>
            <person name="Raghuraman S."/>
            <person name="Rege F."/>
            <person name="Reyes R."/>
            <person name="Rise C."/>
            <person name="Rogov P."/>
            <person name="Ross K."/>
            <person name="Ryan E."/>
            <person name="Settipalli S."/>
            <person name="Shea T."/>
            <person name="Sherpa N."/>
            <person name="Shi L."/>
            <person name="Shih D."/>
            <person name="Sparrow T."/>
            <person name="Spaulding J."/>
            <person name="Stalker J."/>
            <person name="Stange-Thomann N."/>
            <person name="Stavropoulos S."/>
            <person name="Stone C."/>
            <person name="Strader C."/>
            <person name="Tesfaye S."/>
            <person name="Thomson T."/>
            <person name="Thoulutsang Y."/>
            <person name="Thoulutsang D."/>
            <person name="Topham K."/>
            <person name="Topping I."/>
            <person name="Tsamla T."/>
            <person name="Vassiliev H."/>
            <person name="Vo A."/>
            <person name="Wangchuk T."/>
            <person name="Wangdi T."/>
            <person name="Weiand M."/>
            <person name="Wilkinson J."/>
            <person name="Wilson A."/>
            <person name="Yadav S."/>
            <person name="Young G."/>
            <person name="Yu Q."/>
            <person name="Zembek L."/>
            <person name="Zhong D."/>
            <person name="Zimmer A."/>
            <person name="Zwirko Z."/>
            <person name="Jaffe D.B."/>
            <person name="Alvarez P."/>
            <person name="Brockman W."/>
            <person name="Butler J."/>
            <person name="Chin C."/>
            <person name="Gnerre S."/>
            <person name="Grabherr M."/>
            <person name="Kleber M."/>
            <person name="Mauceli E."/>
            <person name="MacCallum I."/>
        </authorList>
    </citation>
    <scope>NUCLEOTIDE SEQUENCE [LARGE SCALE GENOMIC DNA]</scope>
    <source>
        <strain evidence="2">Tucson 14024-0371.13</strain>
    </source>
</reference>
<dbReference type="GeneID" id="6496279"/>
<gene>
    <name evidence="1" type="primary">Dana\GF13437</name>
    <name evidence="1" type="synonym">dana_GLEANR_13451</name>
    <name evidence="1" type="ORF">GF13437</name>
</gene>
<accession>B3MD83</accession>
<dbReference type="AlphaFoldDB" id="B3MD83"/>
<dbReference type="Proteomes" id="UP000007801">
    <property type="component" value="Unassembled WGS sequence"/>
</dbReference>
<keyword evidence="2" id="KW-1185">Reference proteome</keyword>
<dbReference type="OMA" id="ETRISYG"/>
<evidence type="ECO:0000313" key="2">
    <source>
        <dbReference type="Proteomes" id="UP000007801"/>
    </source>
</evidence>
<dbReference type="PhylomeDB" id="B3MD83"/>
<organism evidence="1 2">
    <name type="scientific">Drosophila ananassae</name>
    <name type="common">Fruit fly</name>
    <dbReference type="NCBI Taxonomy" id="7217"/>
    <lineage>
        <taxon>Eukaryota</taxon>
        <taxon>Metazoa</taxon>
        <taxon>Ecdysozoa</taxon>
        <taxon>Arthropoda</taxon>
        <taxon>Hexapoda</taxon>
        <taxon>Insecta</taxon>
        <taxon>Pterygota</taxon>
        <taxon>Neoptera</taxon>
        <taxon>Endopterygota</taxon>
        <taxon>Diptera</taxon>
        <taxon>Brachycera</taxon>
        <taxon>Muscomorpha</taxon>
        <taxon>Ephydroidea</taxon>
        <taxon>Drosophilidae</taxon>
        <taxon>Drosophila</taxon>
        <taxon>Sophophora</taxon>
    </lineage>
</organism>
<sequence length="240" mass="27330">MIRTEIVTPRCGPITKLVVSISSGQTKITYADDSSRTFCANPSWLTSNGRMVDLSPVCEPAPKDYPKEAELFLERHFGTSSQLRVSEAAKIRLELLDLNVLSYNENDLVEKVPLEWHPATVEEVDLPPTQRATIVEYKEPVTDTIRTFNINWHLQNCMAWELIISNRNPSAKCYCPRIRKIMDTINTLVEPELFQIDSSEDDSALVPALSMKVQSASHMLKKLHNLLDLQKEINLRYQDS</sequence>
<name>B3MD83_DROAN</name>
<proteinExistence type="predicted"/>
<evidence type="ECO:0000313" key="1">
    <source>
        <dbReference type="EMBL" id="EDV37416.1"/>
    </source>
</evidence>
<dbReference type="HOGENOM" id="CLU_104785_0_0_1"/>